<dbReference type="AlphaFoldDB" id="A0A0K9PHT2"/>
<dbReference type="OMA" id="KVLIPHE"/>
<dbReference type="InterPro" id="IPR011993">
    <property type="entry name" value="PH-like_dom_sf"/>
</dbReference>
<dbReference type="InterPro" id="IPR004182">
    <property type="entry name" value="GRAM"/>
</dbReference>
<name>A0A0K9PHT2_ZOSMR</name>
<gene>
    <name evidence="3" type="ORF">ZOSMA_259G00270</name>
</gene>
<evidence type="ECO:0000259" key="2">
    <source>
        <dbReference type="SMART" id="SM00568"/>
    </source>
</evidence>
<accession>A0A0K9PHT2</accession>
<sequence length="224" mass="25450">MKTKNLLNHNEVLGFPMTSVCRAVVPFSGSNSYGMCKSKQRRADLVLDWVNKFSRKAQGIREHVRLGTKISETVKAKLSLGARIVQAGGVDRVFRHLFGVEEGEKLLKASQCYISTSAGPIAGLLFISTEKIAFHSDRPLTLTSPQGEVTRVPYKVLIPVRKIKNVNPSENVNKPKQKYMQVVTVDDFEFWFMGFVNYRRSLKHLQMAMLQDTPVNFRQRSKKF</sequence>
<dbReference type="CDD" id="cd13222">
    <property type="entry name" value="PH-GRAM_GEM"/>
    <property type="match status" value="1"/>
</dbReference>
<dbReference type="Proteomes" id="UP000036987">
    <property type="component" value="Unassembled WGS sequence"/>
</dbReference>
<feature type="domain" description="GRAM" evidence="2">
    <location>
        <begin position="92"/>
        <end position="170"/>
    </location>
</feature>
<dbReference type="EMBL" id="LFYR01000888">
    <property type="protein sequence ID" value="KMZ67802.1"/>
    <property type="molecule type" value="Genomic_DNA"/>
</dbReference>
<proteinExistence type="inferred from homology"/>
<dbReference type="InterPro" id="IPR037848">
    <property type="entry name" value="GEM-like"/>
</dbReference>
<comment type="similarity">
    <text evidence="1">Belongs to the GEM family.</text>
</comment>
<dbReference type="Pfam" id="PF02893">
    <property type="entry name" value="GRAM"/>
    <property type="match status" value="1"/>
</dbReference>
<reference evidence="4" key="1">
    <citation type="journal article" date="2016" name="Nature">
        <title>The genome of the seagrass Zostera marina reveals angiosperm adaptation to the sea.</title>
        <authorList>
            <person name="Olsen J.L."/>
            <person name="Rouze P."/>
            <person name="Verhelst B."/>
            <person name="Lin Y.-C."/>
            <person name="Bayer T."/>
            <person name="Collen J."/>
            <person name="Dattolo E."/>
            <person name="De Paoli E."/>
            <person name="Dittami S."/>
            <person name="Maumus F."/>
            <person name="Michel G."/>
            <person name="Kersting A."/>
            <person name="Lauritano C."/>
            <person name="Lohaus R."/>
            <person name="Toepel M."/>
            <person name="Tonon T."/>
            <person name="Vanneste K."/>
            <person name="Amirebrahimi M."/>
            <person name="Brakel J."/>
            <person name="Bostroem C."/>
            <person name="Chovatia M."/>
            <person name="Grimwood J."/>
            <person name="Jenkins J.W."/>
            <person name="Jueterbock A."/>
            <person name="Mraz A."/>
            <person name="Stam W.T."/>
            <person name="Tice H."/>
            <person name="Bornberg-Bauer E."/>
            <person name="Green P.J."/>
            <person name="Pearson G.A."/>
            <person name="Procaccini G."/>
            <person name="Duarte C.M."/>
            <person name="Schmutz J."/>
            <person name="Reusch T.B.H."/>
            <person name="Van de Peer Y."/>
        </authorList>
    </citation>
    <scope>NUCLEOTIDE SEQUENCE [LARGE SCALE GENOMIC DNA]</scope>
    <source>
        <strain evidence="4">cv. Finnish</strain>
    </source>
</reference>
<dbReference type="PANTHER" id="PTHR31969">
    <property type="entry name" value="GEM-LIKE PROTEIN 2"/>
    <property type="match status" value="1"/>
</dbReference>
<protein>
    <submittedName>
        <fullName evidence="3">GRAM domain-containing protein / ABA-responsive</fullName>
    </submittedName>
</protein>
<dbReference type="SMART" id="SM00568">
    <property type="entry name" value="GRAM"/>
    <property type="match status" value="1"/>
</dbReference>
<dbReference type="Gene3D" id="2.30.29.30">
    <property type="entry name" value="Pleckstrin-homology domain (PH domain)/Phosphotyrosine-binding domain (PTB)"/>
    <property type="match status" value="1"/>
</dbReference>
<organism evidence="3 4">
    <name type="scientific">Zostera marina</name>
    <name type="common">Eelgrass</name>
    <dbReference type="NCBI Taxonomy" id="29655"/>
    <lineage>
        <taxon>Eukaryota</taxon>
        <taxon>Viridiplantae</taxon>
        <taxon>Streptophyta</taxon>
        <taxon>Embryophyta</taxon>
        <taxon>Tracheophyta</taxon>
        <taxon>Spermatophyta</taxon>
        <taxon>Magnoliopsida</taxon>
        <taxon>Liliopsida</taxon>
        <taxon>Zosteraceae</taxon>
        <taxon>Zostera</taxon>
    </lineage>
</organism>
<dbReference type="OrthoDB" id="1736712at2759"/>
<evidence type="ECO:0000256" key="1">
    <source>
        <dbReference type="ARBA" id="ARBA00009414"/>
    </source>
</evidence>
<comment type="caution">
    <text evidence="3">The sequence shown here is derived from an EMBL/GenBank/DDBJ whole genome shotgun (WGS) entry which is preliminary data.</text>
</comment>
<keyword evidence="4" id="KW-1185">Reference proteome</keyword>
<evidence type="ECO:0000313" key="3">
    <source>
        <dbReference type="EMBL" id="KMZ67802.1"/>
    </source>
</evidence>
<evidence type="ECO:0000313" key="4">
    <source>
        <dbReference type="Proteomes" id="UP000036987"/>
    </source>
</evidence>